<evidence type="ECO:0000256" key="3">
    <source>
        <dbReference type="ARBA" id="ARBA00022676"/>
    </source>
</evidence>
<keyword evidence="10" id="KW-1185">Reference proteome</keyword>
<name>A0AAN9ED14_CROPI</name>
<reference evidence="9 10" key="1">
    <citation type="submission" date="2024-01" db="EMBL/GenBank/DDBJ databases">
        <title>The genomes of 5 underutilized Papilionoideae crops provide insights into root nodulation and disease resistanc.</title>
        <authorList>
            <person name="Yuan L."/>
        </authorList>
    </citation>
    <scope>NUCLEOTIDE SEQUENCE [LARGE SCALE GENOMIC DNA]</scope>
    <source>
        <strain evidence="9">ZHUSHIDOU_FW_LH</strain>
        <tissue evidence="9">Leaf</tissue>
    </source>
</reference>
<protein>
    <submittedName>
        <fullName evidence="9">Uncharacterized protein</fullName>
    </submittedName>
</protein>
<dbReference type="AlphaFoldDB" id="A0AAN9ED14"/>
<dbReference type="EMBL" id="JAYWIO010000007">
    <property type="protein sequence ID" value="KAK7250456.1"/>
    <property type="molecule type" value="Genomic_DNA"/>
</dbReference>
<dbReference type="Proteomes" id="UP001372338">
    <property type="component" value="Unassembled WGS sequence"/>
</dbReference>
<evidence type="ECO:0000256" key="7">
    <source>
        <dbReference type="ARBA" id="ARBA00022989"/>
    </source>
</evidence>
<dbReference type="GO" id="GO:0005789">
    <property type="term" value="C:endoplasmic reticulum membrane"/>
    <property type="evidence" value="ECO:0007669"/>
    <property type="project" value="UniProtKB-SubCell"/>
</dbReference>
<evidence type="ECO:0000256" key="1">
    <source>
        <dbReference type="ARBA" id="ARBA00004389"/>
    </source>
</evidence>
<comment type="caution">
    <text evidence="9">The sequence shown here is derived from an EMBL/GenBank/DDBJ whole genome shotgun (WGS) entry which is preliminary data.</text>
</comment>
<keyword evidence="5" id="KW-0812">Transmembrane</keyword>
<evidence type="ECO:0000256" key="8">
    <source>
        <dbReference type="ARBA" id="ARBA00023136"/>
    </source>
</evidence>
<dbReference type="InterPro" id="IPR026051">
    <property type="entry name" value="ALG1-like"/>
</dbReference>
<keyword evidence="3" id="KW-0328">Glycosyltransferase</keyword>
<keyword evidence="4" id="KW-0808">Transferase</keyword>
<comment type="pathway">
    <text evidence="2">Protein modification; protein glycosylation.</text>
</comment>
<dbReference type="GO" id="GO:0000030">
    <property type="term" value="F:mannosyltransferase activity"/>
    <property type="evidence" value="ECO:0007669"/>
    <property type="project" value="InterPro"/>
</dbReference>
<evidence type="ECO:0000256" key="2">
    <source>
        <dbReference type="ARBA" id="ARBA00004922"/>
    </source>
</evidence>
<evidence type="ECO:0000256" key="4">
    <source>
        <dbReference type="ARBA" id="ARBA00022679"/>
    </source>
</evidence>
<dbReference type="PANTHER" id="PTHR13036:SF0">
    <property type="entry name" value="CHITOBIOSYLDIPHOSPHODOLICHOL BETA-MANNOSYLTRANSFERASE"/>
    <property type="match status" value="1"/>
</dbReference>
<sequence length="182" mass="20659">MADAAVIASLEVDIVAYGGSEPHAALLANPSIHIHIMKQWPTFRQSLPKILQPIMLLLKPLVQFFMLLYFLCVKIPSPDIFIVQVRLVYRNSAEVHTLELVRVDKNGLLFSSSSELADELLMLFKGFPDECDALKVLKNGFDNDEFKEIITRSHHLQQLISAYLVTLAMENRNYSLMTLCIK</sequence>
<evidence type="ECO:0000313" key="10">
    <source>
        <dbReference type="Proteomes" id="UP001372338"/>
    </source>
</evidence>
<keyword evidence="6" id="KW-0256">Endoplasmic reticulum</keyword>
<dbReference type="PANTHER" id="PTHR13036">
    <property type="entry name" value="BETA1,4 MANNOSYLTRANSFERASE"/>
    <property type="match status" value="1"/>
</dbReference>
<accession>A0AAN9ED14</accession>
<evidence type="ECO:0000256" key="6">
    <source>
        <dbReference type="ARBA" id="ARBA00022824"/>
    </source>
</evidence>
<keyword evidence="7" id="KW-1133">Transmembrane helix</keyword>
<proteinExistence type="predicted"/>
<evidence type="ECO:0000313" key="9">
    <source>
        <dbReference type="EMBL" id="KAK7250456.1"/>
    </source>
</evidence>
<comment type="subcellular location">
    <subcellularLocation>
        <location evidence="1">Endoplasmic reticulum membrane</location>
        <topology evidence="1">Single-pass membrane protein</topology>
    </subcellularLocation>
</comment>
<evidence type="ECO:0000256" key="5">
    <source>
        <dbReference type="ARBA" id="ARBA00022692"/>
    </source>
</evidence>
<keyword evidence="8" id="KW-0472">Membrane</keyword>
<gene>
    <name evidence="9" type="ORF">RIF29_32906</name>
</gene>
<organism evidence="9 10">
    <name type="scientific">Crotalaria pallida</name>
    <name type="common">Smooth rattlebox</name>
    <name type="synonym">Crotalaria striata</name>
    <dbReference type="NCBI Taxonomy" id="3830"/>
    <lineage>
        <taxon>Eukaryota</taxon>
        <taxon>Viridiplantae</taxon>
        <taxon>Streptophyta</taxon>
        <taxon>Embryophyta</taxon>
        <taxon>Tracheophyta</taxon>
        <taxon>Spermatophyta</taxon>
        <taxon>Magnoliopsida</taxon>
        <taxon>eudicotyledons</taxon>
        <taxon>Gunneridae</taxon>
        <taxon>Pentapetalae</taxon>
        <taxon>rosids</taxon>
        <taxon>fabids</taxon>
        <taxon>Fabales</taxon>
        <taxon>Fabaceae</taxon>
        <taxon>Papilionoideae</taxon>
        <taxon>50 kb inversion clade</taxon>
        <taxon>genistoids sensu lato</taxon>
        <taxon>core genistoids</taxon>
        <taxon>Crotalarieae</taxon>
        <taxon>Crotalaria</taxon>
    </lineage>
</organism>